<comment type="caution">
    <text evidence="1">The sequence shown here is derived from an EMBL/GenBank/DDBJ whole genome shotgun (WGS) entry which is preliminary data.</text>
</comment>
<organism evidence="1 2">
    <name type="scientific">Aeromonas caviae</name>
    <name type="common">Aeromonas punctata</name>
    <dbReference type="NCBI Taxonomy" id="648"/>
    <lineage>
        <taxon>Bacteria</taxon>
        <taxon>Pseudomonadati</taxon>
        <taxon>Pseudomonadota</taxon>
        <taxon>Gammaproteobacteria</taxon>
        <taxon>Aeromonadales</taxon>
        <taxon>Aeromonadaceae</taxon>
        <taxon>Aeromonas</taxon>
    </lineage>
</organism>
<dbReference type="AlphaFoldDB" id="A0AAV4YRU0"/>
<sequence>MRFTGKRVFDIFTALGLDGLGRFSMNMTPMQPRNSANLRGVWAGDNAPAITAIWFAMN</sequence>
<dbReference type="Proteomes" id="UP000886939">
    <property type="component" value="Unassembled WGS sequence"/>
</dbReference>
<protein>
    <submittedName>
        <fullName evidence="1">Uncharacterized protein</fullName>
    </submittedName>
</protein>
<dbReference type="EMBL" id="BPNI01000360">
    <property type="protein sequence ID" value="GJA43704.1"/>
    <property type="molecule type" value="Genomic_DNA"/>
</dbReference>
<evidence type="ECO:0000313" key="2">
    <source>
        <dbReference type="Proteomes" id="UP000886939"/>
    </source>
</evidence>
<proteinExistence type="predicted"/>
<reference evidence="1" key="1">
    <citation type="submission" date="2021-07" db="EMBL/GenBank/DDBJ databases">
        <title>Draft genome sequence of carbapenem-resistant Aeromonas spp. in Japan.</title>
        <authorList>
            <person name="Maehana S."/>
            <person name="Suzuki M."/>
            <person name="Kitasato H."/>
        </authorList>
    </citation>
    <scope>NUCLEOTIDE SEQUENCE</scope>
    <source>
        <strain evidence="1">KAM343</strain>
    </source>
</reference>
<evidence type="ECO:0000313" key="1">
    <source>
        <dbReference type="EMBL" id="GJA43704.1"/>
    </source>
</evidence>
<accession>A0AAV4YRU0</accession>
<name>A0AAV4YRU0_AERCA</name>
<gene>
    <name evidence="1" type="ORF">KAM343_45000</name>
</gene>